<name>W2L1G2_PHYNI</name>
<sequence>KLHLRMPAVRRRNSGSSEVKATSFAVGRNGQGHNLALEEGVHHQTNHPSVGVY</sequence>
<evidence type="ECO:0000313" key="1">
    <source>
        <dbReference type="EMBL" id="ETL91256.1"/>
    </source>
</evidence>
<dbReference type="Proteomes" id="UP000054423">
    <property type="component" value="Unassembled WGS sequence"/>
</dbReference>
<feature type="non-terminal residue" evidence="1">
    <location>
        <position position="1"/>
    </location>
</feature>
<organism evidence="1">
    <name type="scientific">Phytophthora nicotianae</name>
    <name type="common">Potato buckeye rot agent</name>
    <name type="synonym">Phytophthora parasitica</name>
    <dbReference type="NCBI Taxonomy" id="4792"/>
    <lineage>
        <taxon>Eukaryota</taxon>
        <taxon>Sar</taxon>
        <taxon>Stramenopiles</taxon>
        <taxon>Oomycota</taxon>
        <taxon>Peronosporomycetes</taxon>
        <taxon>Peronosporales</taxon>
        <taxon>Peronosporaceae</taxon>
        <taxon>Phytophthora</taxon>
    </lineage>
</organism>
<gene>
    <name evidence="1" type="ORF">L917_10180</name>
</gene>
<proteinExistence type="predicted"/>
<dbReference type="AlphaFoldDB" id="W2L1G2"/>
<dbReference type="EMBL" id="KI680121">
    <property type="protein sequence ID" value="ETL91256.1"/>
    <property type="molecule type" value="Genomic_DNA"/>
</dbReference>
<reference evidence="1" key="1">
    <citation type="submission" date="2013-11" db="EMBL/GenBank/DDBJ databases">
        <title>The Genome Sequence of Phytophthora parasitica CHvinca01.</title>
        <authorList>
            <consortium name="The Broad Institute Genomics Platform"/>
            <person name="Russ C."/>
            <person name="Tyler B."/>
            <person name="Panabieres F."/>
            <person name="Shan W."/>
            <person name="Tripathy S."/>
            <person name="Grunwald N."/>
            <person name="Machado M."/>
            <person name="Johnson C.S."/>
            <person name="Arredondo F."/>
            <person name="Hong C."/>
            <person name="Coffey M."/>
            <person name="Young S.K."/>
            <person name="Zeng Q."/>
            <person name="Gargeya S."/>
            <person name="Fitzgerald M."/>
            <person name="Abouelleil A."/>
            <person name="Alvarado L."/>
            <person name="Chapman S.B."/>
            <person name="Gainer-Dewar J."/>
            <person name="Goldberg J."/>
            <person name="Griggs A."/>
            <person name="Gujja S."/>
            <person name="Hansen M."/>
            <person name="Howarth C."/>
            <person name="Imamovic A."/>
            <person name="Ireland A."/>
            <person name="Larimer J."/>
            <person name="McCowan C."/>
            <person name="Murphy C."/>
            <person name="Pearson M."/>
            <person name="Poon T.W."/>
            <person name="Priest M."/>
            <person name="Roberts A."/>
            <person name="Saif S."/>
            <person name="Shea T."/>
            <person name="Sykes S."/>
            <person name="Wortman J."/>
            <person name="Nusbaum C."/>
            <person name="Birren B."/>
        </authorList>
    </citation>
    <scope>NUCLEOTIDE SEQUENCE [LARGE SCALE GENOMIC DNA]</scope>
    <source>
        <strain evidence="1">CHvinca01</strain>
    </source>
</reference>
<accession>W2L1G2</accession>
<protein>
    <submittedName>
        <fullName evidence="1">Uncharacterized protein</fullName>
    </submittedName>
</protein>